<evidence type="ECO:0000256" key="2">
    <source>
        <dbReference type="ARBA" id="ARBA00022801"/>
    </source>
</evidence>
<accession>A0AAP3E5T4</accession>
<reference evidence="5 6" key="1">
    <citation type="submission" date="2022-09" db="EMBL/GenBank/DDBJ databases">
        <title>Enrichment on poylsaccharides allowed isolation of novel metabolic and taxonomic groups of Haloarchaea.</title>
        <authorList>
            <person name="Sorokin D.Y."/>
            <person name="Elcheninov A.G."/>
            <person name="Khizhniak T.V."/>
            <person name="Kolganova T.V."/>
            <person name="Kublanov I.V."/>
        </authorList>
    </citation>
    <scope>NUCLEOTIDE SEQUENCE [LARGE SCALE GENOMIC DNA]</scope>
    <source>
        <strain evidence="5 6">AArc-curdl1</strain>
    </source>
</reference>
<keyword evidence="1" id="KW-0479">Metal-binding</keyword>
<organism evidence="5 6">
    <name type="scientific">Natronosalvus hydrolyticus</name>
    <dbReference type="NCBI Taxonomy" id="2979988"/>
    <lineage>
        <taxon>Archaea</taxon>
        <taxon>Methanobacteriati</taxon>
        <taxon>Methanobacteriota</taxon>
        <taxon>Stenosarchaea group</taxon>
        <taxon>Halobacteria</taxon>
        <taxon>Halobacteriales</taxon>
        <taxon>Natrialbaceae</taxon>
        <taxon>Natronosalvus</taxon>
    </lineage>
</organism>
<evidence type="ECO:0000313" key="5">
    <source>
        <dbReference type="EMBL" id="MCU4751903.1"/>
    </source>
</evidence>
<evidence type="ECO:0000313" key="6">
    <source>
        <dbReference type="Proteomes" id="UP001321047"/>
    </source>
</evidence>
<dbReference type="RefSeq" id="WP_342808148.1">
    <property type="nucleotide sequence ID" value="NZ_JAOPJZ010000004.1"/>
</dbReference>
<keyword evidence="6" id="KW-1185">Reference proteome</keyword>
<dbReference type="InterPro" id="IPR011650">
    <property type="entry name" value="Peptidase_M20_dimer"/>
</dbReference>
<dbReference type="GO" id="GO:0016787">
    <property type="term" value="F:hydrolase activity"/>
    <property type="evidence" value="ECO:0007669"/>
    <property type="project" value="UniProtKB-KW"/>
</dbReference>
<proteinExistence type="predicted"/>
<evidence type="ECO:0000256" key="1">
    <source>
        <dbReference type="ARBA" id="ARBA00022723"/>
    </source>
</evidence>
<gene>
    <name evidence="5" type="ORF">OB919_07890</name>
</gene>
<dbReference type="InterPro" id="IPR050072">
    <property type="entry name" value="Peptidase_M20A"/>
</dbReference>
<dbReference type="EMBL" id="JAOPJZ010000004">
    <property type="protein sequence ID" value="MCU4751903.1"/>
    <property type="molecule type" value="Genomic_DNA"/>
</dbReference>
<dbReference type="Pfam" id="PF01546">
    <property type="entry name" value="Peptidase_M20"/>
    <property type="match status" value="2"/>
</dbReference>
<dbReference type="Gene3D" id="3.30.70.360">
    <property type="match status" value="1"/>
</dbReference>
<comment type="caution">
    <text evidence="5">The sequence shown here is derived from an EMBL/GenBank/DDBJ whole genome shotgun (WGS) entry which is preliminary data.</text>
</comment>
<dbReference type="SUPFAM" id="SSF55031">
    <property type="entry name" value="Bacterial exopeptidase dimerisation domain"/>
    <property type="match status" value="1"/>
</dbReference>
<dbReference type="SUPFAM" id="SSF53187">
    <property type="entry name" value="Zn-dependent exopeptidases"/>
    <property type="match status" value="1"/>
</dbReference>
<evidence type="ECO:0000259" key="4">
    <source>
        <dbReference type="Pfam" id="PF07687"/>
    </source>
</evidence>
<dbReference type="InterPro" id="IPR002933">
    <property type="entry name" value="Peptidase_M20"/>
</dbReference>
<dbReference type="GO" id="GO:0046872">
    <property type="term" value="F:metal ion binding"/>
    <property type="evidence" value="ECO:0007669"/>
    <property type="project" value="UniProtKB-KW"/>
</dbReference>
<sequence>MELRELTHDLVSIPSHEDETAVGDYLEEWLRRETDAVVHRDAVGNVLARRGGPDSTRLDETNASTDDGTDSGRSLALVGHHDVVSPDETQVTDDGEYVLAERDGRLFGRGAADMKGAVAAAAIAFRDCDLETGDGGADGRTGSTGAGDTASPELWFASFVGEEVGGRGARHAIENGFVPDCAMVGEGSTNYSGPDVTDVAVAHRGRRGSTITARGTAAHASEPEAGENAIYRAGEAIDVVRGLEFPSVEVAGQSMHGSVVATEIEGGSGINVIPAVCTITVDERTVPGVRADLEAVTELPGVEWTVDQDLPPMQCADESFARTVLEAADAAQSGSPEPVTKPHATDAGWLAKAGTACVVCGPAEPGEAHTKNESVSMAVLERCLETYRSAAEEWFAFVELD</sequence>
<dbReference type="Proteomes" id="UP001321047">
    <property type="component" value="Unassembled WGS sequence"/>
</dbReference>
<keyword evidence="2" id="KW-0378">Hydrolase</keyword>
<protein>
    <submittedName>
        <fullName evidence="5">M20/M25/M40 family metallo-hydrolase</fullName>
    </submittedName>
</protein>
<dbReference type="InterPro" id="IPR036264">
    <property type="entry name" value="Bact_exopeptidase_dim_dom"/>
</dbReference>
<feature type="domain" description="Peptidase M20 dimerisation" evidence="4">
    <location>
        <begin position="201"/>
        <end position="291"/>
    </location>
</feature>
<evidence type="ECO:0000256" key="3">
    <source>
        <dbReference type="SAM" id="MobiDB-lite"/>
    </source>
</evidence>
<feature type="region of interest" description="Disordered" evidence="3">
    <location>
        <begin position="47"/>
        <end position="72"/>
    </location>
</feature>
<dbReference type="PANTHER" id="PTHR43808">
    <property type="entry name" value="ACETYLORNITHINE DEACETYLASE"/>
    <property type="match status" value="1"/>
</dbReference>
<dbReference type="AlphaFoldDB" id="A0AAP3E5T4"/>
<dbReference type="Pfam" id="PF07687">
    <property type="entry name" value="M20_dimer"/>
    <property type="match status" value="1"/>
</dbReference>
<dbReference type="Gene3D" id="3.40.630.10">
    <property type="entry name" value="Zn peptidases"/>
    <property type="match status" value="1"/>
</dbReference>
<name>A0AAP3E5T4_9EURY</name>